<feature type="compositionally biased region" description="Low complexity" evidence="1">
    <location>
        <begin position="799"/>
        <end position="809"/>
    </location>
</feature>
<dbReference type="Proteomes" id="UP000076004">
    <property type="component" value="Chromosome 7"/>
</dbReference>
<organism evidence="3 4">
    <name type="scientific">Plasmodium gaboni</name>
    <dbReference type="NCBI Taxonomy" id="647221"/>
    <lineage>
        <taxon>Eukaryota</taxon>
        <taxon>Sar</taxon>
        <taxon>Alveolata</taxon>
        <taxon>Apicomplexa</taxon>
        <taxon>Aconoidasida</taxon>
        <taxon>Haemosporida</taxon>
        <taxon>Plasmodiidae</taxon>
        <taxon>Plasmodium</taxon>
        <taxon>Plasmodium (Laverania)</taxon>
    </lineage>
</organism>
<feature type="region of interest" description="Disordered" evidence="1">
    <location>
        <begin position="245"/>
        <end position="265"/>
    </location>
</feature>
<dbReference type="VEuPathDB" id="PlasmoDB:PGSY75_0725100"/>
<evidence type="ECO:0000313" key="3">
    <source>
        <dbReference type="EMBL" id="KYO01389.1"/>
    </source>
</evidence>
<proteinExistence type="predicted"/>
<feature type="transmembrane region" description="Helical" evidence="2">
    <location>
        <begin position="1335"/>
        <end position="1354"/>
    </location>
</feature>
<keyword evidence="2" id="KW-0812">Transmembrane</keyword>
<feature type="compositionally biased region" description="Acidic residues" evidence="1">
    <location>
        <begin position="785"/>
        <end position="798"/>
    </location>
</feature>
<dbReference type="KEGG" id="pgab:PGSY75_0725100"/>
<feature type="transmembrane region" description="Helical" evidence="2">
    <location>
        <begin position="1374"/>
        <end position="1390"/>
    </location>
</feature>
<sequence length="1451" mass="175146">MGVLKLKSDKKKKERNEKETKIDYQKCIKKTKVRENIFMKGSVENDFDIRIFMKTDHSSNKIRQLNYAKLVKGIRKNKNLIPNNIEKIIEIYGLGISEEDKNIRNYSSKIFYHLINNINYDKFYGKIKTCLFHSLKIEKVDLKILNLELCHKFFFTKISYCNKFFYEFLNNILDCFISLSIQNQIKNVKYIFLLFKHKAKYKREKRKLLQLKKKGIKIMPAEIKNNKSLKEDKQVADMEFKNFKQNNDNKKNFDNKKNVHNNNSYSSDVSDNNYEPISCRNMRNNLRDPYLIKKGIRIKLDENTKIEIYKKLFQCLYNFMDEIIYNSLQVDLINLYTKILKNIIFVIKKKITLTLEIMLIINKLIKKIIELINENILNIKNVKVLNMIYYFIVLIISLCLKERKYFDFFKKKIKMDILQWLHYTFVIYWYVLLKENFFNIPSGMENEKNKIKNIYYKHEDICEHNISNNILSDKLKACTPNGGDDINCVHMGNKSSTNEKKHNNNNDNDDNNNNLLNVCDLHYNIMCDDKTFHYKNNKKYAKKYFMLLIYYYEIYMNRTNNNIVLNYYINIKKKSTEQSTEQNKNLHKTIMNKIEAYTISMFHKNNDDSEKCAEYIINYLLSFSYNSIEKIIHLCYNIILLSYKDNVDLYTMKNEYLYIQKNKKDKNKDDFILYSFKYFTAPFLFLSLVDCTKFINNDFFLKSFYSFFKEEEEEEKIISTIRFLHKEKEYVKMIISNSMFDNFMNTLLYVLYNYSDEFFVNNCLFFFCMLKENQRDILKRKDDNNNDNDNNDNNDNDNNDNNNNDNNNNKECGDMFNVSGENTIFFNDMVRDDKSEDGSSVHNFQNIMNKKMNNIKKVLIDYFIHKNNSYMLSFDILKILYFLYEHTNIKLLIFIYYLIINCVNKFDCRGKTKNSFFLNTREAIVCINKIMGVNYIKHMDISKKANENLYIDIDNKKYLFVINDEYIYKEHFVLFFFKLNLYETIKVCENCVYDLLEDLQNVQEEEKKKNQDDDDEEEKKYYVILNNLKYTNIILIIKNISYIIANMKLHCSHVPLENINIACIKLNYLFCLIQKLEKVNESVCDKIFKIIKIITLYYFVCFYMCPPLLYDTNIEMDEKEDDNNCLSYDNTSGEEEKKKVHKRKFCEISNYIEDDIHLKTHHNDEKNNLNGISDIRDIEKEDDEKYFIYNRNIKVKVDISLFPLFLKNYFNNYMNIKNEGKVYGLEDILPDFFCIEFFNILLETEIYYYIPINNNKNFENVIYDNNEESYNLITHKYIEELINKYEKHINFVSYKKLVYLPIRKIIKLLIVSLFKMSYNRNIFFDPLSYNIKKDILLNIFLDNLNFVLIFYYFISYIMNRMNYFLNASFSLRNYYSFWFFVDIILCCYCIKEEKMKNLKLPWSKEYEEIHLILNEALIGLNKKLKNMLDLILKHDERYNLINNIGKIYEQL</sequence>
<dbReference type="PANTHER" id="PTHR35711">
    <property type="entry name" value="EXPRESSED PROTEIN"/>
    <property type="match status" value="1"/>
</dbReference>
<accession>A0A151LQM8</accession>
<dbReference type="RefSeq" id="XP_018642593.1">
    <property type="nucleotide sequence ID" value="XM_018785092.1"/>
</dbReference>
<protein>
    <submittedName>
        <fullName evidence="3">Putative membrane protein</fullName>
    </submittedName>
</protein>
<reference evidence="3 4" key="1">
    <citation type="journal article" date="2016" name="Nat. Commun.">
        <title>Genomes of cryptic chimpanzee Plasmodium species reveal key evolutionary events leading to human malaria.</title>
        <authorList>
            <person name="Sundararaman S.A."/>
            <person name="Plenderleith L.J."/>
            <person name="Liu W."/>
            <person name="Loy D.E."/>
            <person name="Learn G.H."/>
            <person name="Li Y."/>
            <person name="Shaw K.S."/>
            <person name="Ayouba A."/>
            <person name="Peeters M."/>
            <person name="Speede S."/>
            <person name="Shaw G.M."/>
            <person name="Bushman F.D."/>
            <person name="Brisson D."/>
            <person name="Rayner J.C."/>
            <person name="Sharp P.M."/>
            <person name="Hahn B.H."/>
        </authorList>
    </citation>
    <scope>NUCLEOTIDE SEQUENCE [LARGE SCALE GENOMIC DNA]</scope>
    <source>
        <strain evidence="3 4">SY75</strain>
    </source>
</reference>
<name>A0A151LQM8_9APIC</name>
<dbReference type="EMBL" id="LVLB01000008">
    <property type="protein sequence ID" value="KYO01389.1"/>
    <property type="molecule type" value="Genomic_DNA"/>
</dbReference>
<dbReference type="VEuPathDB" id="PlasmoDB:PGABG01_0723000"/>
<dbReference type="PANTHER" id="PTHR35711:SF1">
    <property type="entry name" value="ECTODERMAL, ISOFORM F"/>
    <property type="match status" value="1"/>
</dbReference>
<feature type="region of interest" description="Disordered" evidence="1">
    <location>
        <begin position="781"/>
        <end position="812"/>
    </location>
</feature>
<evidence type="ECO:0000256" key="1">
    <source>
        <dbReference type="SAM" id="MobiDB-lite"/>
    </source>
</evidence>
<keyword evidence="2" id="KW-0472">Membrane</keyword>
<gene>
    <name evidence="3" type="ORF">PGSY75_0725100</name>
</gene>
<evidence type="ECO:0000256" key="2">
    <source>
        <dbReference type="SAM" id="Phobius"/>
    </source>
</evidence>
<dbReference type="GeneID" id="29775707"/>
<evidence type="ECO:0000313" key="4">
    <source>
        <dbReference type="Proteomes" id="UP000076004"/>
    </source>
</evidence>
<feature type="compositionally biased region" description="Basic and acidic residues" evidence="1">
    <location>
        <begin position="245"/>
        <end position="257"/>
    </location>
</feature>
<comment type="caution">
    <text evidence="3">The sequence shown here is derived from an EMBL/GenBank/DDBJ whole genome shotgun (WGS) entry which is preliminary data.</text>
</comment>
<keyword evidence="2" id="KW-1133">Transmembrane helix</keyword>